<dbReference type="GO" id="GO:0003700">
    <property type="term" value="F:DNA-binding transcription factor activity"/>
    <property type="evidence" value="ECO:0007669"/>
    <property type="project" value="TreeGrafter"/>
</dbReference>
<dbReference type="InterPro" id="IPR049445">
    <property type="entry name" value="TetR_SbtR-like_C"/>
</dbReference>
<evidence type="ECO:0000256" key="4">
    <source>
        <dbReference type="PROSITE-ProRule" id="PRU00335"/>
    </source>
</evidence>
<evidence type="ECO:0000256" key="3">
    <source>
        <dbReference type="ARBA" id="ARBA00023163"/>
    </source>
</evidence>
<accession>H0E5D4</accession>
<comment type="caution">
    <text evidence="6">The sequence shown here is derived from an EMBL/GenBank/DDBJ whole genome shotgun (WGS) entry which is preliminary data.</text>
</comment>
<organism evidence="6 7">
    <name type="scientific">Patulibacter medicamentivorans</name>
    <dbReference type="NCBI Taxonomy" id="1097667"/>
    <lineage>
        <taxon>Bacteria</taxon>
        <taxon>Bacillati</taxon>
        <taxon>Actinomycetota</taxon>
        <taxon>Thermoleophilia</taxon>
        <taxon>Solirubrobacterales</taxon>
        <taxon>Patulibacteraceae</taxon>
        <taxon>Patulibacter</taxon>
    </lineage>
</organism>
<evidence type="ECO:0000256" key="2">
    <source>
        <dbReference type="ARBA" id="ARBA00023125"/>
    </source>
</evidence>
<protein>
    <submittedName>
        <fullName evidence="6">Transcriptional regulator TetR family</fullName>
    </submittedName>
</protein>
<feature type="DNA-binding region" description="H-T-H motif" evidence="4">
    <location>
        <begin position="28"/>
        <end position="47"/>
    </location>
</feature>
<dbReference type="InterPro" id="IPR036271">
    <property type="entry name" value="Tet_transcr_reg_TetR-rel_C_sf"/>
</dbReference>
<feature type="domain" description="HTH tetR-type" evidence="5">
    <location>
        <begin position="6"/>
        <end position="65"/>
    </location>
</feature>
<dbReference type="Gene3D" id="1.10.357.10">
    <property type="entry name" value="Tetracycline Repressor, domain 2"/>
    <property type="match status" value="1"/>
</dbReference>
<dbReference type="InterPro" id="IPR001647">
    <property type="entry name" value="HTH_TetR"/>
</dbReference>
<dbReference type="EMBL" id="AGUD01000161">
    <property type="protein sequence ID" value="EHN11113.1"/>
    <property type="molecule type" value="Genomic_DNA"/>
</dbReference>
<dbReference type="Pfam" id="PF00440">
    <property type="entry name" value="TetR_N"/>
    <property type="match status" value="1"/>
</dbReference>
<keyword evidence="2 4" id="KW-0238">DNA-binding</keyword>
<gene>
    <name evidence="6" type="ORF">PAI11_20250</name>
</gene>
<dbReference type="GO" id="GO:0000976">
    <property type="term" value="F:transcription cis-regulatory region binding"/>
    <property type="evidence" value="ECO:0007669"/>
    <property type="project" value="TreeGrafter"/>
</dbReference>
<keyword evidence="7" id="KW-1185">Reference proteome</keyword>
<keyword evidence="3" id="KW-0804">Transcription</keyword>
<dbReference type="PANTHER" id="PTHR30055:SF234">
    <property type="entry name" value="HTH-TYPE TRANSCRIPTIONAL REGULATOR BETI"/>
    <property type="match status" value="1"/>
</dbReference>
<dbReference type="PROSITE" id="PS50977">
    <property type="entry name" value="HTH_TETR_2"/>
    <property type="match status" value="1"/>
</dbReference>
<sequence length="185" mass="20531">MRADARRNRERLLRAARDTFAEQGVDGSLEEVARRAGVGVGTLYRHFPARDDLIEALLHERFERTIAHAESLREGGDPWAAVEAYLRDVLSDAATFRGVAASIKATMHDASTPLGTVCALSRQGWSTLLEWARAEGVVRADADADDVLRVVYGIAWAADQRRARRPDSDPRIEPMLRIVLQGLRS</sequence>
<dbReference type="InterPro" id="IPR050109">
    <property type="entry name" value="HTH-type_TetR-like_transc_reg"/>
</dbReference>
<evidence type="ECO:0000313" key="7">
    <source>
        <dbReference type="Proteomes" id="UP000005143"/>
    </source>
</evidence>
<reference evidence="6 7" key="1">
    <citation type="journal article" date="2013" name="Biodegradation">
        <title>Quantitative proteomic analysis of ibuprofen-degrading Patulibacter sp. strain I11.</title>
        <authorList>
            <person name="Almeida B."/>
            <person name="Kjeldal H."/>
            <person name="Lolas I."/>
            <person name="Knudsen A.D."/>
            <person name="Carvalho G."/>
            <person name="Nielsen K.L."/>
            <person name="Barreto Crespo M.T."/>
            <person name="Stensballe A."/>
            <person name="Nielsen J.L."/>
        </authorList>
    </citation>
    <scope>NUCLEOTIDE SEQUENCE [LARGE SCALE GENOMIC DNA]</scope>
    <source>
        <strain evidence="6 7">I11</strain>
    </source>
</reference>
<dbReference type="SUPFAM" id="SSF46689">
    <property type="entry name" value="Homeodomain-like"/>
    <property type="match status" value="1"/>
</dbReference>
<evidence type="ECO:0000313" key="6">
    <source>
        <dbReference type="EMBL" id="EHN11113.1"/>
    </source>
</evidence>
<evidence type="ECO:0000256" key="1">
    <source>
        <dbReference type="ARBA" id="ARBA00023015"/>
    </source>
</evidence>
<dbReference type="PANTHER" id="PTHR30055">
    <property type="entry name" value="HTH-TYPE TRANSCRIPTIONAL REGULATOR RUTR"/>
    <property type="match status" value="1"/>
</dbReference>
<dbReference type="PRINTS" id="PR00455">
    <property type="entry name" value="HTHTETR"/>
</dbReference>
<dbReference type="PATRIC" id="fig|1097667.3.peg.2007"/>
<dbReference type="Pfam" id="PF21597">
    <property type="entry name" value="TetR_C_43"/>
    <property type="match status" value="1"/>
</dbReference>
<dbReference type="AlphaFoldDB" id="H0E5D4"/>
<name>H0E5D4_9ACTN</name>
<dbReference type="Proteomes" id="UP000005143">
    <property type="component" value="Unassembled WGS sequence"/>
</dbReference>
<proteinExistence type="predicted"/>
<evidence type="ECO:0000259" key="5">
    <source>
        <dbReference type="PROSITE" id="PS50977"/>
    </source>
</evidence>
<keyword evidence="1" id="KW-0805">Transcription regulation</keyword>
<dbReference type="InterPro" id="IPR009057">
    <property type="entry name" value="Homeodomain-like_sf"/>
</dbReference>
<dbReference type="SUPFAM" id="SSF48498">
    <property type="entry name" value="Tetracyclin repressor-like, C-terminal domain"/>
    <property type="match status" value="1"/>
</dbReference>